<dbReference type="Pfam" id="PF02625">
    <property type="entry name" value="XdhC_CoxI"/>
    <property type="match status" value="1"/>
</dbReference>
<keyword evidence="4" id="KW-1185">Reference proteome</keyword>
<dbReference type="Proteomes" id="UP000214673">
    <property type="component" value="Unassembled WGS sequence"/>
</dbReference>
<gene>
    <name evidence="3" type="ORF">CDV53_16215</name>
</gene>
<evidence type="ECO:0000313" key="3">
    <source>
        <dbReference type="EMBL" id="OWJ73123.1"/>
    </source>
</evidence>
<dbReference type="InterPro" id="IPR027051">
    <property type="entry name" value="XdhC_Rossmann_dom"/>
</dbReference>
<evidence type="ECO:0000259" key="1">
    <source>
        <dbReference type="Pfam" id="PF02625"/>
    </source>
</evidence>
<accession>A0ABX3ZPV2</accession>
<name>A0ABX3ZPV2_9RHOB</name>
<dbReference type="EMBL" id="NIPV01000095">
    <property type="protein sequence ID" value="OWJ73123.1"/>
    <property type="molecule type" value="Genomic_DNA"/>
</dbReference>
<dbReference type="PANTHER" id="PTHR30388:SF4">
    <property type="entry name" value="MOLYBDENUM COFACTOR INSERTION CHAPERONE PAOD"/>
    <property type="match status" value="1"/>
</dbReference>
<feature type="domain" description="XdhC Rossmann" evidence="2">
    <location>
        <begin position="234"/>
        <end position="370"/>
    </location>
</feature>
<dbReference type="InterPro" id="IPR052698">
    <property type="entry name" value="MoCofactor_Util/Proc"/>
</dbReference>
<dbReference type="PANTHER" id="PTHR30388">
    <property type="entry name" value="ALDEHYDE OXIDOREDUCTASE MOLYBDENUM COFACTOR ASSEMBLY PROTEIN"/>
    <property type="match status" value="1"/>
</dbReference>
<dbReference type="InterPro" id="IPR003777">
    <property type="entry name" value="XdhC_CoxI"/>
</dbReference>
<evidence type="ECO:0000313" key="4">
    <source>
        <dbReference type="Proteomes" id="UP000214673"/>
    </source>
</evidence>
<proteinExistence type="predicted"/>
<evidence type="ECO:0000259" key="2">
    <source>
        <dbReference type="Pfam" id="PF13478"/>
    </source>
</evidence>
<comment type="caution">
    <text evidence="3">The sequence shown here is derived from an EMBL/GenBank/DDBJ whole genome shotgun (WGS) entry which is preliminary data.</text>
</comment>
<organism evidence="3 4">
    <name type="scientific">Haematobacter missouriensis</name>
    <dbReference type="NCBI Taxonomy" id="366616"/>
    <lineage>
        <taxon>Bacteria</taxon>
        <taxon>Pseudomonadati</taxon>
        <taxon>Pseudomonadota</taxon>
        <taxon>Alphaproteobacteria</taxon>
        <taxon>Rhodobacterales</taxon>
        <taxon>Paracoccaceae</taxon>
        <taxon>Haematobacter</taxon>
    </lineage>
</organism>
<dbReference type="Pfam" id="PF13478">
    <property type="entry name" value="XdhC_C"/>
    <property type="match status" value="1"/>
</dbReference>
<reference evidence="3 4" key="1">
    <citation type="submission" date="2016-11" db="EMBL/GenBank/DDBJ databases">
        <title>Comparison of Traditional DNA-DNA Hybridization with In Silico Genomic Analysis.</title>
        <authorList>
            <person name="Nicholson A.C."/>
            <person name="Sammons S."/>
            <person name="Humrighouse B.W."/>
            <person name="Graziano J."/>
            <person name="Lasker B."/>
            <person name="Whitney A.M."/>
            <person name="Mcquiston J.R."/>
        </authorList>
    </citation>
    <scope>NUCLEOTIDE SEQUENCE [LARGE SCALE GENOMIC DNA]</scope>
    <source>
        <strain evidence="3 4">H1892</strain>
    </source>
</reference>
<sequence length="379" mass="40753">MRAAAVDYLIEIWGRGHEHLLFWAKALSPGFRRATPYPRRRKRKWWRFSAASPYLPIHAPPSRPLIKEQAMADTMFASARAEDPLASLSAAPEGALAIITHVEGPSYRPVGAMMAVLPGGGRVGMLSSGCIDGDVALHAAEAMADGSPRRLRYGAGSPFMDIELPCGGGLDILILPRPDRATLARAVAAREARKTISLVVESDGSIMEEPAGSTATGLEGERFHLCLTPELRFLVFGRGPEAATFAAFVRSAGWPIEAFSPDPESLLGSGLVVTSLPRPVMPDVAVDPWTAIILFFHDHDWEPEILKGALTTTAFYIGALGSQRARRVRSARMRELGVSEADIARARGPVGLIPSARDPRTLAASVLAEVLGEAQRITL</sequence>
<feature type="domain" description="XdhC- CoxI" evidence="1">
    <location>
        <begin position="93"/>
        <end position="154"/>
    </location>
</feature>
<dbReference type="Gene3D" id="3.40.50.720">
    <property type="entry name" value="NAD(P)-binding Rossmann-like Domain"/>
    <property type="match status" value="1"/>
</dbReference>
<protein>
    <submittedName>
        <fullName evidence="3">Xanthine dehydrogenase</fullName>
    </submittedName>
</protein>